<dbReference type="EMBL" id="CBXE010000030">
    <property type="protein sequence ID" value="CDL79843.1"/>
    <property type="molecule type" value="Genomic_DNA"/>
</dbReference>
<accession>W1IPT1</accession>
<sequence>MIAETQVVHKDPATLMAGKHLILQGVRHTNQDSRILAGGDLRANVNTLDNLETMGQRVLTDVDTDGRGSLWHQKPGKRKWGEKKSSKVSRSQYGPFETVTTLPLHLMEYQPRTSPTGTGSLPDPRSSLALTHVPTAAGKTTGQGGNLRVDMTNPAAAIKAPAAI</sequence>
<evidence type="ECO:0000256" key="1">
    <source>
        <dbReference type="SAM" id="MobiDB-lite"/>
    </source>
</evidence>
<protein>
    <submittedName>
        <fullName evidence="2">Uncharacterized protein</fullName>
    </submittedName>
</protein>
<dbReference type="AlphaFoldDB" id="W1IPT1"/>
<name>W1IPT1_9GAMM</name>
<reference evidence="2 3" key="1">
    <citation type="submission" date="2013-11" db="EMBL/GenBank/DDBJ databases">
        <title>Draft genome sequence and annotation of the entomopathogenic bacterium, Xenorhabdus cabanillasi strain JM26.</title>
        <authorList>
            <person name="Gualtieri M."/>
            <person name="Ogier J.C."/>
            <person name="Pages S."/>
            <person name="Givaudan A."/>
            <person name="Gaudriault S."/>
        </authorList>
    </citation>
    <scope>NUCLEOTIDE SEQUENCE [LARGE SCALE GENOMIC DNA]</scope>
    <source>
        <strain evidence="2 3">JM26</strain>
    </source>
</reference>
<organism evidence="2 3">
    <name type="scientific">Xenorhabdus cabanillasii JM26</name>
    <dbReference type="NCBI Taxonomy" id="1427517"/>
    <lineage>
        <taxon>Bacteria</taxon>
        <taxon>Pseudomonadati</taxon>
        <taxon>Pseudomonadota</taxon>
        <taxon>Gammaproteobacteria</taxon>
        <taxon>Enterobacterales</taxon>
        <taxon>Morganellaceae</taxon>
        <taxon>Xenorhabdus</taxon>
    </lineage>
</organism>
<evidence type="ECO:0000313" key="3">
    <source>
        <dbReference type="Proteomes" id="UP000019197"/>
    </source>
</evidence>
<dbReference type="RefSeq" id="WP_038260418.1">
    <property type="nucleotide sequence ID" value="NZ_CAWLVK010000030.1"/>
</dbReference>
<proteinExistence type="predicted"/>
<dbReference type="Proteomes" id="UP000019197">
    <property type="component" value="Unassembled WGS sequence"/>
</dbReference>
<evidence type="ECO:0000313" key="2">
    <source>
        <dbReference type="EMBL" id="CDL79843.1"/>
    </source>
</evidence>
<gene>
    <name evidence="2" type="ORF">XCR1_1250020</name>
</gene>
<feature type="region of interest" description="Disordered" evidence="1">
    <location>
        <begin position="66"/>
        <end position="92"/>
    </location>
</feature>
<comment type="caution">
    <text evidence="2">The sequence shown here is derived from an EMBL/GenBank/DDBJ whole genome shotgun (WGS) entry which is preliminary data.</text>
</comment>